<evidence type="ECO:0000313" key="4">
    <source>
        <dbReference type="Proteomes" id="UP000332933"/>
    </source>
</evidence>
<accession>A0A485L5B9</accession>
<evidence type="ECO:0000313" key="3">
    <source>
        <dbReference type="EMBL" id="VFT92759.1"/>
    </source>
</evidence>
<keyword evidence="1" id="KW-0732">Signal</keyword>
<dbReference type="AlphaFoldDB" id="A0A485L5B9"/>
<gene>
    <name evidence="3" type="primary">Aste57867_15974</name>
    <name evidence="2" type="ORF">As57867_015918</name>
    <name evidence="3" type="ORF">ASTE57867_15974</name>
</gene>
<proteinExistence type="predicted"/>
<feature type="signal peptide" evidence="1">
    <location>
        <begin position="1"/>
        <end position="16"/>
    </location>
</feature>
<keyword evidence="4" id="KW-1185">Reference proteome</keyword>
<evidence type="ECO:0000256" key="1">
    <source>
        <dbReference type="SAM" id="SignalP"/>
    </source>
</evidence>
<feature type="chain" id="PRO_5036116328" evidence="1">
    <location>
        <begin position="17"/>
        <end position="393"/>
    </location>
</feature>
<name>A0A485L5B9_9STRA</name>
<organism evidence="3 4">
    <name type="scientific">Aphanomyces stellatus</name>
    <dbReference type="NCBI Taxonomy" id="120398"/>
    <lineage>
        <taxon>Eukaryota</taxon>
        <taxon>Sar</taxon>
        <taxon>Stramenopiles</taxon>
        <taxon>Oomycota</taxon>
        <taxon>Saprolegniomycetes</taxon>
        <taxon>Saprolegniales</taxon>
        <taxon>Verrucalvaceae</taxon>
        <taxon>Aphanomyces</taxon>
    </lineage>
</organism>
<reference evidence="2" key="2">
    <citation type="submission" date="2019-06" db="EMBL/GenBank/DDBJ databases">
        <title>Genomics analysis of Aphanomyces spp. identifies a new class of oomycete effector associated with host adaptation.</title>
        <authorList>
            <person name="Gaulin E."/>
        </authorList>
    </citation>
    <scope>NUCLEOTIDE SEQUENCE</scope>
    <source>
        <strain evidence="2">CBS 578.67</strain>
    </source>
</reference>
<dbReference type="EMBL" id="VJMH01005778">
    <property type="protein sequence ID" value="KAF0693025.1"/>
    <property type="molecule type" value="Genomic_DNA"/>
</dbReference>
<evidence type="ECO:0000313" key="2">
    <source>
        <dbReference type="EMBL" id="KAF0693025.1"/>
    </source>
</evidence>
<sequence length="393" mass="43901">MAVWFLFLLEPSLTNNLYWPHFNASGTSGRLVDLVNLHLTTVRTGDVDLTTMANMDGSTLAFPPAYPRKVLFTELYSLARAIHDLRNTTNAFGINAHDLLQSEEGRQWLDMRPIDNNPLSVDAEVAFLTSINLTRYDVLWQNEVVVAITETIWVENALGTQQRLALNGLSYAYAPWTSVELYCAANNFDKIGVPFAGMMGLQGDSTNYEEQVGVFYYQIGPFESIDAFFVAVPSPLGAVYTAYQISLFRSLESNPRFRNAFEALGAVSLTPLPPNFDGSGLSFFGGHVLCLYNTATPYSQTMFSFDISFICAFHNNTECINVLTRAQDTLAQMEFHQLAALIPQAVASMPSLQFAQYTQNASSVWLLLQQPLLTSDPSWSFFGWLAIFDWIQD</sequence>
<protein>
    <submittedName>
        <fullName evidence="3">Aste57867_15974 protein</fullName>
    </submittedName>
</protein>
<reference evidence="3 4" key="1">
    <citation type="submission" date="2019-03" db="EMBL/GenBank/DDBJ databases">
        <authorList>
            <person name="Gaulin E."/>
            <person name="Dumas B."/>
        </authorList>
    </citation>
    <scope>NUCLEOTIDE SEQUENCE [LARGE SCALE GENOMIC DNA]</scope>
    <source>
        <strain evidence="3">CBS 568.67</strain>
    </source>
</reference>
<dbReference type="Proteomes" id="UP000332933">
    <property type="component" value="Unassembled WGS sequence"/>
</dbReference>
<dbReference type="EMBL" id="CAADRA010005799">
    <property type="protein sequence ID" value="VFT92759.1"/>
    <property type="molecule type" value="Genomic_DNA"/>
</dbReference>